<evidence type="ECO:0000313" key="3">
    <source>
        <dbReference type="EMBL" id="TMQ64030.1"/>
    </source>
</evidence>
<dbReference type="Gene3D" id="3.40.50.2000">
    <property type="entry name" value="Glycogen Phosphorylase B"/>
    <property type="match status" value="2"/>
</dbReference>
<dbReference type="PANTHER" id="PTHR30160">
    <property type="entry name" value="TETRAACYLDISACCHARIDE 4'-KINASE-RELATED"/>
    <property type="match status" value="1"/>
</dbReference>
<dbReference type="GO" id="GO:0008713">
    <property type="term" value="F:ADP-heptose-lipopolysaccharide heptosyltransferase activity"/>
    <property type="evidence" value="ECO:0007669"/>
    <property type="project" value="TreeGrafter"/>
</dbReference>
<reference evidence="3 4" key="1">
    <citation type="journal article" date="2019" name="Nat. Microbiol.">
        <title>Mediterranean grassland soil C-N compound turnover is dependent on rainfall and depth, and is mediated by genomically divergent microorganisms.</title>
        <authorList>
            <person name="Diamond S."/>
            <person name="Andeer P.F."/>
            <person name="Li Z."/>
            <person name="Crits-Christoph A."/>
            <person name="Burstein D."/>
            <person name="Anantharaman K."/>
            <person name="Lane K.R."/>
            <person name="Thomas B.C."/>
            <person name="Pan C."/>
            <person name="Northen T.R."/>
            <person name="Banfield J.F."/>
        </authorList>
    </citation>
    <scope>NUCLEOTIDE SEQUENCE [LARGE SCALE GENOMIC DNA]</scope>
    <source>
        <strain evidence="3">WS_9</strain>
    </source>
</reference>
<proteinExistence type="predicted"/>
<dbReference type="InterPro" id="IPR051199">
    <property type="entry name" value="LPS_LOS_Heptosyltrfase"/>
</dbReference>
<organism evidence="3 4">
    <name type="scientific">Eiseniibacteriota bacterium</name>
    <dbReference type="NCBI Taxonomy" id="2212470"/>
    <lineage>
        <taxon>Bacteria</taxon>
        <taxon>Candidatus Eiseniibacteriota</taxon>
    </lineage>
</organism>
<dbReference type="Pfam" id="PF01075">
    <property type="entry name" value="Glyco_transf_9"/>
    <property type="match status" value="1"/>
</dbReference>
<comment type="caution">
    <text evidence="3">The sequence shown here is derived from an EMBL/GenBank/DDBJ whole genome shotgun (WGS) entry which is preliminary data.</text>
</comment>
<sequence length="357" mass="38290">MPALDGARRILVIRHRAGGDLILATPALRALRSALPATRIEVLTARGLSEILEGNPDVDRVLDFDPRSLASQAALYARLALGGYDAVLDLISNPWSAAMSALTRARIRLGYDLAGRRWAYTLALPREPIGPDGRPILRYASEAALDFVRALGIAPRGVGLTFHVCDAAVEAVDRWMSASGVDREKPLIACLPAGSWPAKTWLPDRFAAVMDALAPEGTVVWMWGPGERADAEACRARMRAPSLLAPPTGWQELGALLARCALWIGNDSGPKHVAVALGVPTVTIFGPTNPATWQPPDGPHTVIEVDGLDCLHCNANTCPLPGERHMRCMRDLPAERVISAARTLLRGAAREAPCASR</sequence>
<evidence type="ECO:0000256" key="1">
    <source>
        <dbReference type="ARBA" id="ARBA00022676"/>
    </source>
</evidence>
<evidence type="ECO:0000313" key="4">
    <source>
        <dbReference type="Proteomes" id="UP000317691"/>
    </source>
</evidence>
<gene>
    <name evidence="3" type="ORF">E6K79_08565</name>
</gene>
<dbReference type="GO" id="GO:0005829">
    <property type="term" value="C:cytosol"/>
    <property type="evidence" value="ECO:0007669"/>
    <property type="project" value="TreeGrafter"/>
</dbReference>
<protein>
    <submittedName>
        <fullName evidence="3">Glycosyltransferase family 9 protein</fullName>
    </submittedName>
</protein>
<dbReference type="EMBL" id="VBOZ01000028">
    <property type="protein sequence ID" value="TMQ64030.1"/>
    <property type="molecule type" value="Genomic_DNA"/>
</dbReference>
<dbReference type="SUPFAM" id="SSF53756">
    <property type="entry name" value="UDP-Glycosyltransferase/glycogen phosphorylase"/>
    <property type="match status" value="1"/>
</dbReference>
<accession>A0A538TK92</accession>
<evidence type="ECO:0000256" key="2">
    <source>
        <dbReference type="ARBA" id="ARBA00022679"/>
    </source>
</evidence>
<dbReference type="Proteomes" id="UP000317691">
    <property type="component" value="Unassembled WGS sequence"/>
</dbReference>
<name>A0A538TK92_UNCEI</name>
<dbReference type="InterPro" id="IPR002201">
    <property type="entry name" value="Glyco_trans_9"/>
</dbReference>
<dbReference type="GO" id="GO:0009244">
    <property type="term" value="P:lipopolysaccharide core region biosynthetic process"/>
    <property type="evidence" value="ECO:0007669"/>
    <property type="project" value="TreeGrafter"/>
</dbReference>
<keyword evidence="2 3" id="KW-0808">Transferase</keyword>
<dbReference type="AlphaFoldDB" id="A0A538TK92"/>
<keyword evidence="1" id="KW-0328">Glycosyltransferase</keyword>
<dbReference type="CDD" id="cd03789">
    <property type="entry name" value="GT9_LPS_heptosyltransferase"/>
    <property type="match status" value="1"/>
</dbReference>